<gene>
    <name evidence="1" type="ORF">BDM02DRAFT_2103544</name>
</gene>
<reference evidence="1" key="1">
    <citation type="submission" date="2019-10" db="EMBL/GenBank/DDBJ databases">
        <authorList>
            <consortium name="DOE Joint Genome Institute"/>
            <person name="Kuo A."/>
            <person name="Miyauchi S."/>
            <person name="Kiss E."/>
            <person name="Drula E."/>
            <person name="Kohler A."/>
            <person name="Sanchez-Garcia M."/>
            <person name="Andreopoulos B."/>
            <person name="Barry K.W."/>
            <person name="Bonito G."/>
            <person name="Buee M."/>
            <person name="Carver A."/>
            <person name="Chen C."/>
            <person name="Cichocki N."/>
            <person name="Clum A."/>
            <person name="Culley D."/>
            <person name="Crous P.W."/>
            <person name="Fauchery L."/>
            <person name="Girlanda M."/>
            <person name="Hayes R."/>
            <person name="Keri Z."/>
            <person name="Labutti K."/>
            <person name="Lipzen A."/>
            <person name="Lombard V."/>
            <person name="Magnuson J."/>
            <person name="Maillard F."/>
            <person name="Morin E."/>
            <person name="Murat C."/>
            <person name="Nolan M."/>
            <person name="Ohm R."/>
            <person name="Pangilinan J."/>
            <person name="Pereira M."/>
            <person name="Perotto S."/>
            <person name="Peter M."/>
            <person name="Riley R."/>
            <person name="Sitrit Y."/>
            <person name="Stielow B."/>
            <person name="Szollosi G."/>
            <person name="Zifcakova L."/>
            <person name="Stursova M."/>
            <person name="Spatafora J.W."/>
            <person name="Tedersoo L."/>
            <person name="Vaario L.-M."/>
            <person name="Yamada A."/>
            <person name="Yan M."/>
            <person name="Wang P."/>
            <person name="Xu J."/>
            <person name="Bruns T."/>
            <person name="Baldrian P."/>
            <person name="Vilgalys R."/>
            <person name="Henrissat B."/>
            <person name="Grigoriev I.V."/>
            <person name="Hibbett D."/>
            <person name="Nagy L.G."/>
            <person name="Martin F.M."/>
        </authorList>
    </citation>
    <scope>NUCLEOTIDE SEQUENCE</scope>
    <source>
        <strain evidence="1">P2</strain>
    </source>
</reference>
<keyword evidence="2" id="KW-1185">Reference proteome</keyword>
<comment type="caution">
    <text evidence="1">The sequence shown here is derived from an EMBL/GenBank/DDBJ whole genome shotgun (WGS) entry which is preliminary data.</text>
</comment>
<dbReference type="EMBL" id="MU117965">
    <property type="protein sequence ID" value="KAF9653046.1"/>
    <property type="molecule type" value="Genomic_DNA"/>
</dbReference>
<proteinExistence type="predicted"/>
<sequence length="246" mass="28057">MSSSPSTVTQSTLPSYDFFLVVDVEATCQEGAGMDYPNEIIEWPVCLLGWRDKANGTLDIISGFRTFVKPTWRPELGEFCTRLTGITQGQTDNALSFPEVMKFMAEFLVTHGVLDGLDHRPLVRFCWCSDGPWDIFHSHTYFPSCVSSKIKVPPWISNRFIDVRALFCGRDRKKHRTIDINKQLQVIQLEPFIGRPHSGIDDARNICRVLIELARRGRPLLPTTTVNVRKRWKWMGKAGKISEAEL</sequence>
<reference evidence="1" key="2">
    <citation type="journal article" date="2020" name="Nat. Commun.">
        <title>Large-scale genome sequencing of mycorrhizal fungi provides insights into the early evolution of symbiotic traits.</title>
        <authorList>
            <person name="Miyauchi S."/>
            <person name="Kiss E."/>
            <person name="Kuo A."/>
            <person name="Drula E."/>
            <person name="Kohler A."/>
            <person name="Sanchez-Garcia M."/>
            <person name="Morin E."/>
            <person name="Andreopoulos B."/>
            <person name="Barry K.W."/>
            <person name="Bonito G."/>
            <person name="Buee M."/>
            <person name="Carver A."/>
            <person name="Chen C."/>
            <person name="Cichocki N."/>
            <person name="Clum A."/>
            <person name="Culley D."/>
            <person name="Crous P.W."/>
            <person name="Fauchery L."/>
            <person name="Girlanda M."/>
            <person name="Hayes R.D."/>
            <person name="Keri Z."/>
            <person name="LaButti K."/>
            <person name="Lipzen A."/>
            <person name="Lombard V."/>
            <person name="Magnuson J."/>
            <person name="Maillard F."/>
            <person name="Murat C."/>
            <person name="Nolan M."/>
            <person name="Ohm R.A."/>
            <person name="Pangilinan J."/>
            <person name="Pereira M.F."/>
            <person name="Perotto S."/>
            <person name="Peter M."/>
            <person name="Pfister S."/>
            <person name="Riley R."/>
            <person name="Sitrit Y."/>
            <person name="Stielow J.B."/>
            <person name="Szollosi G."/>
            <person name="Zifcakova L."/>
            <person name="Stursova M."/>
            <person name="Spatafora J.W."/>
            <person name="Tedersoo L."/>
            <person name="Vaario L.M."/>
            <person name="Yamada A."/>
            <person name="Yan M."/>
            <person name="Wang P."/>
            <person name="Xu J."/>
            <person name="Bruns T."/>
            <person name="Baldrian P."/>
            <person name="Vilgalys R."/>
            <person name="Dunand C."/>
            <person name="Henrissat B."/>
            <person name="Grigoriev I.V."/>
            <person name="Hibbett D."/>
            <person name="Nagy L.G."/>
            <person name="Martin F.M."/>
        </authorList>
    </citation>
    <scope>NUCLEOTIDE SEQUENCE</scope>
    <source>
        <strain evidence="1">P2</strain>
    </source>
</reference>
<organism evidence="1 2">
    <name type="scientific">Thelephora ganbajun</name>
    <name type="common">Ganba fungus</name>
    <dbReference type="NCBI Taxonomy" id="370292"/>
    <lineage>
        <taxon>Eukaryota</taxon>
        <taxon>Fungi</taxon>
        <taxon>Dikarya</taxon>
        <taxon>Basidiomycota</taxon>
        <taxon>Agaricomycotina</taxon>
        <taxon>Agaricomycetes</taxon>
        <taxon>Thelephorales</taxon>
        <taxon>Thelephoraceae</taxon>
        <taxon>Thelephora</taxon>
    </lineage>
</organism>
<evidence type="ECO:0000313" key="1">
    <source>
        <dbReference type="EMBL" id="KAF9653046.1"/>
    </source>
</evidence>
<dbReference type="Proteomes" id="UP000886501">
    <property type="component" value="Unassembled WGS sequence"/>
</dbReference>
<protein>
    <submittedName>
        <fullName evidence="1">Uncharacterized protein</fullName>
    </submittedName>
</protein>
<name>A0ACB6ZTR3_THEGA</name>
<evidence type="ECO:0000313" key="2">
    <source>
        <dbReference type="Proteomes" id="UP000886501"/>
    </source>
</evidence>
<accession>A0ACB6ZTR3</accession>